<sequence length="72" mass="8308">MILNLIYQIKDLERQVKERKDRAHKKEMQAARKLNTMGQRVVAAETAVPEQWVLTVPETGSARTIIDCYHVS</sequence>
<dbReference type="EMBL" id="JAVYJV010000008">
    <property type="protein sequence ID" value="KAK4364604.1"/>
    <property type="molecule type" value="Genomic_DNA"/>
</dbReference>
<name>A0AAE1S593_9SOLA</name>
<evidence type="ECO:0000256" key="1">
    <source>
        <dbReference type="SAM" id="Coils"/>
    </source>
</evidence>
<evidence type="ECO:0000313" key="3">
    <source>
        <dbReference type="Proteomes" id="UP001291623"/>
    </source>
</evidence>
<feature type="coiled-coil region" evidence="1">
    <location>
        <begin position="2"/>
        <end position="29"/>
    </location>
</feature>
<organism evidence="2 3">
    <name type="scientific">Anisodus tanguticus</name>
    <dbReference type="NCBI Taxonomy" id="243964"/>
    <lineage>
        <taxon>Eukaryota</taxon>
        <taxon>Viridiplantae</taxon>
        <taxon>Streptophyta</taxon>
        <taxon>Embryophyta</taxon>
        <taxon>Tracheophyta</taxon>
        <taxon>Spermatophyta</taxon>
        <taxon>Magnoliopsida</taxon>
        <taxon>eudicotyledons</taxon>
        <taxon>Gunneridae</taxon>
        <taxon>Pentapetalae</taxon>
        <taxon>asterids</taxon>
        <taxon>lamiids</taxon>
        <taxon>Solanales</taxon>
        <taxon>Solanaceae</taxon>
        <taxon>Solanoideae</taxon>
        <taxon>Hyoscyameae</taxon>
        <taxon>Anisodus</taxon>
    </lineage>
</organism>
<protein>
    <submittedName>
        <fullName evidence="2">Uncharacterized protein</fullName>
    </submittedName>
</protein>
<comment type="caution">
    <text evidence="2">The sequence shown here is derived from an EMBL/GenBank/DDBJ whole genome shotgun (WGS) entry which is preliminary data.</text>
</comment>
<dbReference type="Proteomes" id="UP001291623">
    <property type="component" value="Unassembled WGS sequence"/>
</dbReference>
<gene>
    <name evidence="2" type="ORF">RND71_015962</name>
</gene>
<keyword evidence="1" id="KW-0175">Coiled coil</keyword>
<proteinExistence type="predicted"/>
<keyword evidence="3" id="KW-1185">Reference proteome</keyword>
<evidence type="ECO:0000313" key="2">
    <source>
        <dbReference type="EMBL" id="KAK4364604.1"/>
    </source>
</evidence>
<reference evidence="2" key="1">
    <citation type="submission" date="2023-12" db="EMBL/GenBank/DDBJ databases">
        <title>Genome assembly of Anisodus tanguticus.</title>
        <authorList>
            <person name="Wang Y.-J."/>
        </authorList>
    </citation>
    <scope>NUCLEOTIDE SEQUENCE</scope>
    <source>
        <strain evidence="2">KB-2021</strain>
        <tissue evidence="2">Leaf</tissue>
    </source>
</reference>
<accession>A0AAE1S593</accession>
<dbReference type="AlphaFoldDB" id="A0AAE1S593"/>